<dbReference type="EC" id="1.1.5.3" evidence="8"/>
<dbReference type="SUPFAM" id="SSF51905">
    <property type="entry name" value="FAD/NAD(P)-binding domain"/>
    <property type="match status" value="1"/>
</dbReference>
<keyword evidence="4" id="KW-0274">FAD</keyword>
<gene>
    <name evidence="8" type="ORF">FOF44_05410</name>
</gene>
<dbReference type="Gene3D" id="1.10.8.870">
    <property type="entry name" value="Alpha-glycerophosphate oxidase, cap domain"/>
    <property type="match status" value="1"/>
</dbReference>
<dbReference type="NCBIfam" id="NF008899">
    <property type="entry name" value="PRK12266.1"/>
    <property type="match status" value="1"/>
</dbReference>
<evidence type="ECO:0000256" key="1">
    <source>
        <dbReference type="ARBA" id="ARBA00001974"/>
    </source>
</evidence>
<sequence length="525" mass="59647">MNKPENVNTVLDIIVVGGGINGAGIAVDAAGRNLKVGLYESSDFASATSSASSKLIHGGLRYLEHYEFRLVSESLAEREVLLKKAPHIAKPMRFRLPHRPFLRPAWMIRAGLFLYDNLGKRGLFTKNETLKGSHGVDFRSTNVLKEEMVKGFEYSDCWVDDARLVLLNIQQAEQYGAEIKNYCHVEKAERVGDLWHVTLLDKRTNTRFTRQSHALVNATGPWVRSFITENMDAQSPYGIRLIKGSHIIVPKIHNEEQAYILQNDDQRIVFVIPYLEDYSLIGTTDVEYKGDPRQVAIDEQEINYLIDVVNKHFIHQISPEDVVSTYSGVRPLCDDESDSPQAITRDYTLSLEQEGEEAPLLSIFGGKLTTYRKLAESAMTQLSPFFPQMSDSWTAESVLPGGVGYDENLLAMKLRQQCPWMNDKTLRRYCHQYGVQAQEMLKGITSESDMGQHFGQGVYQCEIDYLFEHEYAYTAEDILWRRTKLGVVLSQVEQALINDYIERATQSNLSHETHDKMLDCAQKMG</sequence>
<dbReference type="Gene3D" id="6.10.250.1890">
    <property type="match status" value="1"/>
</dbReference>
<dbReference type="Proteomes" id="UP000319828">
    <property type="component" value="Unassembled WGS sequence"/>
</dbReference>
<dbReference type="InterPro" id="IPR031656">
    <property type="entry name" value="DAO_C"/>
</dbReference>
<evidence type="ECO:0000256" key="4">
    <source>
        <dbReference type="ARBA" id="ARBA00022827"/>
    </source>
</evidence>
<name>A0A557PC78_9VIBR</name>
<feature type="domain" description="Alpha-glycerophosphate oxidase C-terminal" evidence="7">
    <location>
        <begin position="393"/>
        <end position="495"/>
    </location>
</feature>
<dbReference type="InterPro" id="IPR038299">
    <property type="entry name" value="DAO_C_sf"/>
</dbReference>
<dbReference type="NCBIfam" id="NF009906">
    <property type="entry name" value="PRK13369.1"/>
    <property type="match status" value="1"/>
</dbReference>
<feature type="domain" description="FAD dependent oxidoreductase" evidence="6">
    <location>
        <begin position="12"/>
        <end position="336"/>
    </location>
</feature>
<evidence type="ECO:0000256" key="5">
    <source>
        <dbReference type="ARBA" id="ARBA00023002"/>
    </source>
</evidence>
<dbReference type="Pfam" id="PF16901">
    <property type="entry name" value="DAO_C"/>
    <property type="match status" value="1"/>
</dbReference>
<dbReference type="AlphaFoldDB" id="A0A557PC78"/>
<comment type="caution">
    <text evidence="8">The sequence shown here is derived from an EMBL/GenBank/DDBJ whole genome shotgun (WGS) entry which is preliminary data.</text>
</comment>
<organism evidence="8 9">
    <name type="scientific">Vibrio algivorus</name>
    <dbReference type="NCBI Taxonomy" id="1667024"/>
    <lineage>
        <taxon>Bacteria</taxon>
        <taxon>Pseudomonadati</taxon>
        <taxon>Pseudomonadota</taxon>
        <taxon>Gammaproteobacteria</taxon>
        <taxon>Vibrionales</taxon>
        <taxon>Vibrionaceae</taxon>
        <taxon>Vibrio</taxon>
    </lineage>
</organism>
<dbReference type="Gene3D" id="3.50.50.60">
    <property type="entry name" value="FAD/NAD(P)-binding domain"/>
    <property type="match status" value="1"/>
</dbReference>
<dbReference type="RefSeq" id="WP_144387699.1">
    <property type="nucleotide sequence ID" value="NZ_CANNCB010000005.1"/>
</dbReference>
<evidence type="ECO:0000259" key="6">
    <source>
        <dbReference type="Pfam" id="PF01266"/>
    </source>
</evidence>
<accession>A0A557PC78</accession>
<dbReference type="Gene3D" id="3.30.9.10">
    <property type="entry name" value="D-Amino Acid Oxidase, subunit A, domain 2"/>
    <property type="match status" value="1"/>
</dbReference>
<evidence type="ECO:0000313" key="8">
    <source>
        <dbReference type="EMBL" id="TVO38270.1"/>
    </source>
</evidence>
<evidence type="ECO:0000259" key="7">
    <source>
        <dbReference type="Pfam" id="PF16901"/>
    </source>
</evidence>
<evidence type="ECO:0000256" key="2">
    <source>
        <dbReference type="ARBA" id="ARBA00007330"/>
    </source>
</evidence>
<protein>
    <submittedName>
        <fullName evidence="8">Glycerol-3-phosphate dehydrogenase</fullName>
        <ecNumber evidence="8">1.1.5.3</ecNumber>
    </submittedName>
</protein>
<dbReference type="PROSITE" id="PS00978">
    <property type="entry name" value="FAD_G3PDH_2"/>
    <property type="match status" value="1"/>
</dbReference>
<evidence type="ECO:0000256" key="3">
    <source>
        <dbReference type="ARBA" id="ARBA00022630"/>
    </source>
</evidence>
<keyword evidence="5 8" id="KW-0560">Oxidoreductase</keyword>
<dbReference type="PANTHER" id="PTHR11985">
    <property type="entry name" value="GLYCEROL-3-PHOSPHATE DEHYDROGENASE"/>
    <property type="match status" value="1"/>
</dbReference>
<keyword evidence="3" id="KW-0285">Flavoprotein</keyword>
<proteinExistence type="inferred from homology"/>
<dbReference type="PANTHER" id="PTHR11985:SF15">
    <property type="entry name" value="GLYCEROL-3-PHOSPHATE DEHYDROGENASE, MITOCHONDRIAL"/>
    <property type="match status" value="1"/>
</dbReference>
<dbReference type="GO" id="GO:0004368">
    <property type="term" value="F:glycerol-3-phosphate dehydrogenase (quinone) activity"/>
    <property type="evidence" value="ECO:0007669"/>
    <property type="project" value="UniProtKB-EC"/>
</dbReference>
<dbReference type="InterPro" id="IPR000447">
    <property type="entry name" value="G3P_DH_FAD-dep"/>
</dbReference>
<dbReference type="PRINTS" id="PR01001">
    <property type="entry name" value="FADG3PDH"/>
</dbReference>
<reference evidence="8 9" key="1">
    <citation type="submission" date="2019-07" db="EMBL/GenBank/DDBJ databases">
        <title>The draft genome sequence of Vibrio algivorus M1486.</title>
        <authorList>
            <person name="Meng X."/>
        </authorList>
    </citation>
    <scope>NUCLEOTIDE SEQUENCE [LARGE SCALE GENOMIC DNA]</scope>
    <source>
        <strain evidence="8 9">M1486</strain>
    </source>
</reference>
<comment type="similarity">
    <text evidence="2">Belongs to the FAD-dependent glycerol-3-phosphate dehydrogenase family.</text>
</comment>
<dbReference type="Pfam" id="PF01266">
    <property type="entry name" value="DAO"/>
    <property type="match status" value="1"/>
</dbReference>
<dbReference type="GO" id="GO:0046168">
    <property type="term" value="P:glycerol-3-phosphate catabolic process"/>
    <property type="evidence" value="ECO:0007669"/>
    <property type="project" value="TreeGrafter"/>
</dbReference>
<dbReference type="OrthoDB" id="9766796at2"/>
<comment type="cofactor">
    <cofactor evidence="1">
        <name>FAD</name>
        <dbReference type="ChEBI" id="CHEBI:57692"/>
    </cofactor>
</comment>
<dbReference type="SUPFAM" id="SSF54373">
    <property type="entry name" value="FAD-linked reductases, C-terminal domain"/>
    <property type="match status" value="1"/>
</dbReference>
<dbReference type="EMBL" id="VMKJ01000006">
    <property type="protein sequence ID" value="TVO38270.1"/>
    <property type="molecule type" value="Genomic_DNA"/>
</dbReference>
<evidence type="ECO:0000313" key="9">
    <source>
        <dbReference type="Proteomes" id="UP000319828"/>
    </source>
</evidence>
<dbReference type="InterPro" id="IPR036188">
    <property type="entry name" value="FAD/NAD-bd_sf"/>
</dbReference>
<dbReference type="InterPro" id="IPR006076">
    <property type="entry name" value="FAD-dep_OxRdtase"/>
</dbReference>